<gene>
    <name evidence="1" type="ORF">LAD12857_25990</name>
</gene>
<evidence type="ECO:0000313" key="1">
    <source>
        <dbReference type="EMBL" id="GLB30676.1"/>
    </source>
</evidence>
<dbReference type="Proteomes" id="UP001419084">
    <property type="component" value="Unassembled WGS sequence"/>
</dbReference>
<protein>
    <submittedName>
        <fullName evidence="1">Uncharacterized protein</fullName>
    </submittedName>
</protein>
<sequence>MYGIGGFLVADSFAAQMEPLVLGGTGSFSHLETMRHTGWNMNTVYRYAAACIVHRKHTVHRELTLREPYGLVLAGIILWKKLNTPQER</sequence>
<evidence type="ECO:0000313" key="2">
    <source>
        <dbReference type="Proteomes" id="UP001419084"/>
    </source>
</evidence>
<keyword evidence="2" id="KW-1185">Reference proteome</keyword>
<proteinExistence type="predicted"/>
<accession>A0ABQ5M7W8</accession>
<comment type="caution">
    <text evidence="1">The sequence shown here is derived from an EMBL/GenBank/DDBJ whole genome shotgun (WGS) entry which is preliminary data.</text>
</comment>
<dbReference type="EMBL" id="BRPJ01000042">
    <property type="protein sequence ID" value="GLB30676.1"/>
    <property type="molecule type" value="Genomic_DNA"/>
</dbReference>
<reference evidence="1 2" key="1">
    <citation type="journal article" date="2024" name="Int. J. Syst. Evol. Microbiol.">
        <title>Lacrimispora brassicae sp. nov. isolated from fermented cabbage, and proposal of Clostridium indicum Gundawar et al. 2019 and Clostridium methoxybenzovorans Mechichi et al. 1999 as heterotypic synonyms of Lacrimispora amygdalina (Parshina et al. 2003) Haas and Blanchard 2020 and Lacrimispora indolis (McClung and McCoy 1957) Haas and Blanchard 2020, respectively.</title>
        <authorList>
            <person name="Kobayashi H."/>
            <person name="Tanizawa Y."/>
            <person name="Sakamoto M."/>
            <person name="Ohkuma M."/>
            <person name="Tohno M."/>
        </authorList>
    </citation>
    <scope>NUCLEOTIDE SEQUENCE [LARGE SCALE GENOMIC DNA]</scope>
    <source>
        <strain evidence="1 2">DSM 12857</strain>
    </source>
</reference>
<name>A0ABQ5M7W8_9FIRM</name>
<organism evidence="1 2">
    <name type="scientific">Lacrimispora amygdalina</name>
    <dbReference type="NCBI Taxonomy" id="253257"/>
    <lineage>
        <taxon>Bacteria</taxon>
        <taxon>Bacillati</taxon>
        <taxon>Bacillota</taxon>
        <taxon>Clostridia</taxon>
        <taxon>Lachnospirales</taxon>
        <taxon>Lachnospiraceae</taxon>
        <taxon>Lacrimispora</taxon>
    </lineage>
</organism>